<keyword evidence="7" id="KW-1185">Reference proteome</keyword>
<dbReference type="InterPro" id="IPR000792">
    <property type="entry name" value="Tscrpt_reg_LuxR_C"/>
</dbReference>
<feature type="domain" description="HTH luxR-type" evidence="4">
    <location>
        <begin position="135"/>
        <end position="200"/>
    </location>
</feature>
<dbReference type="Gene3D" id="3.40.50.2300">
    <property type="match status" value="1"/>
</dbReference>
<dbReference type="InterPro" id="IPR016032">
    <property type="entry name" value="Sig_transdc_resp-reg_C-effctor"/>
</dbReference>
<name>A0A2S1LQ45_9FLAO</name>
<dbReference type="PRINTS" id="PR00038">
    <property type="entry name" value="HTHLUXR"/>
</dbReference>
<dbReference type="GO" id="GO:0003677">
    <property type="term" value="F:DNA binding"/>
    <property type="evidence" value="ECO:0007669"/>
    <property type="project" value="UniProtKB-KW"/>
</dbReference>
<dbReference type="InterPro" id="IPR001789">
    <property type="entry name" value="Sig_transdc_resp-reg_receiver"/>
</dbReference>
<dbReference type="InterPro" id="IPR039420">
    <property type="entry name" value="WalR-like"/>
</dbReference>
<dbReference type="KEGG" id="fki:FK004_11855"/>
<proteinExistence type="predicted"/>
<dbReference type="SUPFAM" id="SSF52172">
    <property type="entry name" value="CheY-like"/>
    <property type="match status" value="1"/>
</dbReference>
<dbReference type="GO" id="GO:0000160">
    <property type="term" value="P:phosphorelay signal transduction system"/>
    <property type="evidence" value="ECO:0007669"/>
    <property type="project" value="InterPro"/>
</dbReference>
<dbReference type="SMART" id="SM00421">
    <property type="entry name" value="HTH_LUXR"/>
    <property type="match status" value="1"/>
</dbReference>
<dbReference type="RefSeq" id="WP_108737415.1">
    <property type="nucleotide sequence ID" value="NZ_CP020919.1"/>
</dbReference>
<dbReference type="InterPro" id="IPR058245">
    <property type="entry name" value="NreC/VraR/RcsB-like_REC"/>
</dbReference>
<keyword evidence="1 3" id="KW-0597">Phosphoprotein</keyword>
<dbReference type="CDD" id="cd06170">
    <property type="entry name" value="LuxR_C_like"/>
    <property type="match status" value="1"/>
</dbReference>
<dbReference type="SUPFAM" id="SSF46894">
    <property type="entry name" value="C-terminal effector domain of the bipartite response regulators"/>
    <property type="match status" value="1"/>
</dbReference>
<dbReference type="GO" id="GO:0006355">
    <property type="term" value="P:regulation of DNA-templated transcription"/>
    <property type="evidence" value="ECO:0007669"/>
    <property type="project" value="InterPro"/>
</dbReference>
<sequence length="203" mass="23012">MITIAIAEDHQSLIDGIKLLLEFEEDIQIVGEANNGEDLLQIVRSKQPNIVLTDIRMPKMDGITAAKIIRKEFPECRIIAFSMFEQDEAVQQMIDTGASAYITKNSSLKLLLTAIKAVANNETYFEADIKKSEHRDTTNSPISPREKEILELIAQGKTSQEIAEQLFIGKSTVDSHRKNLLRKLNLQGKSELLRYAMDKKYKF</sequence>
<dbReference type="AlphaFoldDB" id="A0A2S1LQ45"/>
<dbReference type="Pfam" id="PF00072">
    <property type="entry name" value="Response_reg"/>
    <property type="match status" value="1"/>
</dbReference>
<evidence type="ECO:0000256" key="2">
    <source>
        <dbReference type="ARBA" id="ARBA00023125"/>
    </source>
</evidence>
<dbReference type="CDD" id="cd17535">
    <property type="entry name" value="REC_NarL-like"/>
    <property type="match status" value="1"/>
</dbReference>
<reference evidence="6 7" key="1">
    <citation type="submission" date="2017-04" db="EMBL/GenBank/DDBJ databases">
        <title>Complete genome sequence of Flavobacterium kingsejong AJ004.</title>
        <authorList>
            <person name="Lee P.C."/>
        </authorList>
    </citation>
    <scope>NUCLEOTIDE SEQUENCE [LARGE SCALE GENOMIC DNA]</scope>
    <source>
        <strain evidence="6 7">AJ004</strain>
    </source>
</reference>
<feature type="modified residue" description="4-aspartylphosphate" evidence="3">
    <location>
        <position position="54"/>
    </location>
</feature>
<dbReference type="PROSITE" id="PS50110">
    <property type="entry name" value="RESPONSE_REGULATORY"/>
    <property type="match status" value="1"/>
</dbReference>
<accession>A0A2S1LQ45</accession>
<dbReference type="Proteomes" id="UP000244677">
    <property type="component" value="Chromosome"/>
</dbReference>
<dbReference type="SMART" id="SM00448">
    <property type="entry name" value="REC"/>
    <property type="match status" value="1"/>
</dbReference>
<protein>
    <submittedName>
        <fullName evidence="6">DNA-binding response regulator</fullName>
    </submittedName>
</protein>
<dbReference type="PANTHER" id="PTHR43214:SF43">
    <property type="entry name" value="TWO-COMPONENT RESPONSE REGULATOR"/>
    <property type="match status" value="1"/>
</dbReference>
<dbReference type="PANTHER" id="PTHR43214">
    <property type="entry name" value="TWO-COMPONENT RESPONSE REGULATOR"/>
    <property type="match status" value="1"/>
</dbReference>
<keyword evidence="2 6" id="KW-0238">DNA-binding</keyword>
<dbReference type="OrthoDB" id="9795108at2"/>
<evidence type="ECO:0000256" key="1">
    <source>
        <dbReference type="ARBA" id="ARBA00022553"/>
    </source>
</evidence>
<dbReference type="EMBL" id="CP020919">
    <property type="protein sequence ID" value="AWG25864.1"/>
    <property type="molecule type" value="Genomic_DNA"/>
</dbReference>
<evidence type="ECO:0000313" key="7">
    <source>
        <dbReference type="Proteomes" id="UP000244677"/>
    </source>
</evidence>
<feature type="domain" description="Response regulatory" evidence="5">
    <location>
        <begin position="3"/>
        <end position="119"/>
    </location>
</feature>
<dbReference type="Pfam" id="PF00196">
    <property type="entry name" value="GerE"/>
    <property type="match status" value="1"/>
</dbReference>
<evidence type="ECO:0000259" key="4">
    <source>
        <dbReference type="PROSITE" id="PS50043"/>
    </source>
</evidence>
<dbReference type="PROSITE" id="PS00622">
    <property type="entry name" value="HTH_LUXR_1"/>
    <property type="match status" value="1"/>
</dbReference>
<evidence type="ECO:0000256" key="3">
    <source>
        <dbReference type="PROSITE-ProRule" id="PRU00169"/>
    </source>
</evidence>
<evidence type="ECO:0000259" key="5">
    <source>
        <dbReference type="PROSITE" id="PS50110"/>
    </source>
</evidence>
<organism evidence="6 7">
    <name type="scientific">Flavobacterium kingsejongi</name>
    <dbReference type="NCBI Taxonomy" id="1678728"/>
    <lineage>
        <taxon>Bacteria</taxon>
        <taxon>Pseudomonadati</taxon>
        <taxon>Bacteroidota</taxon>
        <taxon>Flavobacteriia</taxon>
        <taxon>Flavobacteriales</taxon>
        <taxon>Flavobacteriaceae</taxon>
        <taxon>Flavobacterium</taxon>
    </lineage>
</organism>
<dbReference type="InterPro" id="IPR011006">
    <property type="entry name" value="CheY-like_superfamily"/>
</dbReference>
<gene>
    <name evidence="6" type="ORF">FK004_11855</name>
</gene>
<evidence type="ECO:0000313" key="6">
    <source>
        <dbReference type="EMBL" id="AWG25864.1"/>
    </source>
</evidence>
<dbReference type="PROSITE" id="PS50043">
    <property type="entry name" value="HTH_LUXR_2"/>
    <property type="match status" value="1"/>
</dbReference>